<dbReference type="AlphaFoldDB" id="A0A0C3GX09"/>
<keyword evidence="7" id="KW-0788">Thiol protease</keyword>
<dbReference type="Gene3D" id="3.90.70.10">
    <property type="entry name" value="Cysteine proteinases"/>
    <property type="match status" value="2"/>
</dbReference>
<feature type="compositionally biased region" description="Polar residues" evidence="8">
    <location>
        <begin position="595"/>
        <end position="605"/>
    </location>
</feature>
<gene>
    <name evidence="10" type="ORF">OIDMADRAFT_60006</name>
</gene>
<feature type="region of interest" description="Disordered" evidence="8">
    <location>
        <begin position="1"/>
        <end position="47"/>
    </location>
</feature>
<feature type="region of interest" description="Disordered" evidence="8">
    <location>
        <begin position="314"/>
        <end position="340"/>
    </location>
</feature>
<dbReference type="SUPFAM" id="SSF54001">
    <property type="entry name" value="Cysteine proteinases"/>
    <property type="match status" value="1"/>
</dbReference>
<feature type="compositionally biased region" description="Basic and acidic residues" evidence="8">
    <location>
        <begin position="700"/>
        <end position="714"/>
    </location>
</feature>
<evidence type="ECO:0000259" key="9">
    <source>
        <dbReference type="PROSITE" id="PS50235"/>
    </source>
</evidence>
<keyword evidence="11" id="KW-1185">Reference proteome</keyword>
<dbReference type="GO" id="GO:0004843">
    <property type="term" value="F:cysteine-type deubiquitinase activity"/>
    <property type="evidence" value="ECO:0007669"/>
    <property type="project" value="UniProtKB-EC"/>
</dbReference>
<comment type="catalytic activity">
    <reaction evidence="1">
        <text>Thiol-dependent hydrolysis of ester, thioester, amide, peptide and isopeptide bonds formed by the C-terminal Gly of ubiquitin (a 76-residue protein attached to proteins as an intracellular targeting signal).</text>
        <dbReference type="EC" id="3.4.19.12"/>
    </reaction>
</comment>
<dbReference type="GO" id="GO:0006508">
    <property type="term" value="P:proteolysis"/>
    <property type="evidence" value="ECO:0007669"/>
    <property type="project" value="UniProtKB-KW"/>
</dbReference>
<reference evidence="11" key="2">
    <citation type="submission" date="2015-01" db="EMBL/GenBank/DDBJ databases">
        <title>Evolutionary Origins and Diversification of the Mycorrhizal Mutualists.</title>
        <authorList>
            <consortium name="DOE Joint Genome Institute"/>
            <consortium name="Mycorrhizal Genomics Consortium"/>
            <person name="Kohler A."/>
            <person name="Kuo A."/>
            <person name="Nagy L.G."/>
            <person name="Floudas D."/>
            <person name="Copeland A."/>
            <person name="Barry K.W."/>
            <person name="Cichocki N."/>
            <person name="Veneault-Fourrey C."/>
            <person name="LaButti K."/>
            <person name="Lindquist E.A."/>
            <person name="Lipzen A."/>
            <person name="Lundell T."/>
            <person name="Morin E."/>
            <person name="Murat C."/>
            <person name="Riley R."/>
            <person name="Ohm R."/>
            <person name="Sun H."/>
            <person name="Tunlid A."/>
            <person name="Henrissat B."/>
            <person name="Grigoriev I.V."/>
            <person name="Hibbett D.S."/>
            <person name="Martin F."/>
        </authorList>
    </citation>
    <scope>NUCLEOTIDE SEQUENCE [LARGE SCALE GENOMIC DNA]</scope>
    <source>
        <strain evidence="11">Zn</strain>
    </source>
</reference>
<feature type="compositionally biased region" description="Low complexity" evidence="8">
    <location>
        <begin position="328"/>
        <end position="340"/>
    </location>
</feature>
<organism evidence="10 11">
    <name type="scientific">Oidiodendron maius (strain Zn)</name>
    <dbReference type="NCBI Taxonomy" id="913774"/>
    <lineage>
        <taxon>Eukaryota</taxon>
        <taxon>Fungi</taxon>
        <taxon>Dikarya</taxon>
        <taxon>Ascomycota</taxon>
        <taxon>Pezizomycotina</taxon>
        <taxon>Leotiomycetes</taxon>
        <taxon>Leotiomycetes incertae sedis</taxon>
        <taxon>Myxotrichaceae</taxon>
        <taxon>Oidiodendron</taxon>
    </lineage>
</organism>
<name>A0A0C3GX09_OIDMZ</name>
<evidence type="ECO:0000256" key="7">
    <source>
        <dbReference type="ARBA" id="ARBA00022807"/>
    </source>
</evidence>
<feature type="compositionally biased region" description="Polar residues" evidence="8">
    <location>
        <begin position="718"/>
        <end position="731"/>
    </location>
</feature>
<feature type="compositionally biased region" description="Basic and acidic residues" evidence="8">
    <location>
        <begin position="781"/>
        <end position="799"/>
    </location>
</feature>
<dbReference type="EC" id="3.4.19.12" evidence="3"/>
<keyword evidence="5" id="KW-0833">Ubl conjugation pathway</keyword>
<dbReference type="Pfam" id="PF00443">
    <property type="entry name" value="UCH"/>
    <property type="match status" value="1"/>
</dbReference>
<protein>
    <recommendedName>
        <fullName evidence="3">ubiquitinyl hydrolase 1</fullName>
        <ecNumber evidence="3">3.4.19.12</ecNumber>
    </recommendedName>
</protein>
<feature type="region of interest" description="Disordered" evidence="8">
    <location>
        <begin position="668"/>
        <end position="799"/>
    </location>
</feature>
<comment type="similarity">
    <text evidence="2">Belongs to the peptidase C19 family.</text>
</comment>
<evidence type="ECO:0000256" key="6">
    <source>
        <dbReference type="ARBA" id="ARBA00022801"/>
    </source>
</evidence>
<evidence type="ECO:0000256" key="5">
    <source>
        <dbReference type="ARBA" id="ARBA00022786"/>
    </source>
</evidence>
<dbReference type="InterPro" id="IPR050164">
    <property type="entry name" value="Peptidase_C19"/>
</dbReference>
<dbReference type="InParanoid" id="A0A0C3GX09"/>
<evidence type="ECO:0000256" key="3">
    <source>
        <dbReference type="ARBA" id="ARBA00012759"/>
    </source>
</evidence>
<dbReference type="EMBL" id="KN832888">
    <property type="protein sequence ID" value="KIM94841.1"/>
    <property type="molecule type" value="Genomic_DNA"/>
</dbReference>
<feature type="region of interest" description="Disordered" evidence="8">
    <location>
        <begin position="581"/>
        <end position="608"/>
    </location>
</feature>
<dbReference type="InterPro" id="IPR001394">
    <property type="entry name" value="Peptidase_C19_UCH"/>
</dbReference>
<proteinExistence type="inferred from homology"/>
<sequence>MNINRLLSRREKGGGPHRRQKSRDKSTDKKTRPLSGEGISPLFNSDPQRKLNKEQDIKIHTIKQRLQDRGYMDIDDDQISYALLSKHADGDVDLALEMVLLFQESVEGVIKPYDPAIHMRGAENRQGVTCYLDALLFAMFARLGSFEPILYTIFDDEPRRRLSTLIRLWVNMLRTGKLIQTDITAHLQDALAACGWEDAGKLEQQDTSEAFSFITEKLELPLLTLKMDIYHTGTEDDGDDHKFIHERLLEVAVPPDPGNGRSIQLEDCLENFFNNRVEVVRRLERSNTLSSIRSGSSPSTEKFGAQHVEITDVTWPSQDSPVPPHESGTPLTPTTGRTRTSSIIRHRLVREDEKGEALSDPDAKSPQYSIRKGSIRKEVLMPAWQFFNLIPWYTKSSPVNDAEVAAHFSQTQPVLGICLKRYAMSADGHATRENTFIDIPLDIRLPHFIDDEERDDEGPLMGNFKLSLQSVICHRGNSLHSGHYVSFVRAASEVADGDCNSTRRLSSSSQPPHYPVDRWVRHDDLAQSERVQYVDIEQALRDEMPYLLFYQVQPTNMYGIYLANDADSYPPSYDSGIDIKVSESPLPNSKPEAGNSATATGQSTPAYRLSVEVETPRRSINLPEDRRGSLAYTGSTVASTTASIPLPEISSTPATPVEETTAQRLSRAASRFARSGSRSRPVSSSGEKRISATFSRMTARSKEQLNKLEPKLEPPKSSAPSNATITSTDGATDTRYMLVTTTEDPTPKLQEATSDRARSRLGRKRDKGKEPGEKSGNSHGHHFDKGKGKDIPDRECMVM</sequence>
<dbReference type="GO" id="GO:0005829">
    <property type="term" value="C:cytosol"/>
    <property type="evidence" value="ECO:0007669"/>
    <property type="project" value="TreeGrafter"/>
</dbReference>
<dbReference type="PROSITE" id="PS50235">
    <property type="entry name" value="USP_3"/>
    <property type="match status" value="1"/>
</dbReference>
<evidence type="ECO:0000256" key="8">
    <source>
        <dbReference type="SAM" id="MobiDB-lite"/>
    </source>
</evidence>
<keyword evidence="6" id="KW-0378">Hydrolase</keyword>
<dbReference type="GO" id="GO:0005634">
    <property type="term" value="C:nucleus"/>
    <property type="evidence" value="ECO:0007669"/>
    <property type="project" value="UniProtKB-SubCell"/>
</dbReference>
<evidence type="ECO:0000256" key="1">
    <source>
        <dbReference type="ARBA" id="ARBA00000707"/>
    </source>
</evidence>
<evidence type="ECO:0000313" key="10">
    <source>
        <dbReference type="EMBL" id="KIM94841.1"/>
    </source>
</evidence>
<feature type="domain" description="USP" evidence="9">
    <location>
        <begin position="120"/>
        <end position="553"/>
    </location>
</feature>
<evidence type="ECO:0000256" key="2">
    <source>
        <dbReference type="ARBA" id="ARBA00009085"/>
    </source>
</evidence>
<dbReference type="InterPro" id="IPR038765">
    <property type="entry name" value="Papain-like_cys_pep_sf"/>
</dbReference>
<accession>A0A0C3GX09</accession>
<dbReference type="OrthoDB" id="6287070at2759"/>
<evidence type="ECO:0000256" key="4">
    <source>
        <dbReference type="ARBA" id="ARBA00022670"/>
    </source>
</evidence>
<dbReference type="InterPro" id="IPR028889">
    <property type="entry name" value="USP"/>
</dbReference>
<keyword evidence="4" id="KW-0645">Protease</keyword>
<dbReference type="GO" id="GO:0016579">
    <property type="term" value="P:protein deubiquitination"/>
    <property type="evidence" value="ECO:0007669"/>
    <property type="project" value="InterPro"/>
</dbReference>
<dbReference type="Proteomes" id="UP000054321">
    <property type="component" value="Unassembled WGS sequence"/>
</dbReference>
<dbReference type="HOGENOM" id="CLU_009919_1_1_1"/>
<dbReference type="PANTHER" id="PTHR24006:SF722">
    <property type="entry name" value="UBIQUITIN CARBOXYL-TERMINAL HYDROLASE 48"/>
    <property type="match status" value="1"/>
</dbReference>
<feature type="compositionally biased region" description="Low complexity" evidence="8">
    <location>
        <begin position="668"/>
        <end position="685"/>
    </location>
</feature>
<dbReference type="PANTHER" id="PTHR24006">
    <property type="entry name" value="UBIQUITIN CARBOXYL-TERMINAL HYDROLASE"/>
    <property type="match status" value="1"/>
</dbReference>
<reference evidence="10 11" key="1">
    <citation type="submission" date="2014-04" db="EMBL/GenBank/DDBJ databases">
        <authorList>
            <consortium name="DOE Joint Genome Institute"/>
            <person name="Kuo A."/>
            <person name="Martino E."/>
            <person name="Perotto S."/>
            <person name="Kohler A."/>
            <person name="Nagy L.G."/>
            <person name="Floudas D."/>
            <person name="Copeland A."/>
            <person name="Barry K.W."/>
            <person name="Cichocki N."/>
            <person name="Veneault-Fourrey C."/>
            <person name="LaButti K."/>
            <person name="Lindquist E.A."/>
            <person name="Lipzen A."/>
            <person name="Lundell T."/>
            <person name="Morin E."/>
            <person name="Murat C."/>
            <person name="Sun H."/>
            <person name="Tunlid A."/>
            <person name="Henrissat B."/>
            <person name="Grigoriev I.V."/>
            <person name="Hibbett D.S."/>
            <person name="Martin F."/>
            <person name="Nordberg H.P."/>
            <person name="Cantor M.N."/>
            <person name="Hua S.X."/>
        </authorList>
    </citation>
    <scope>NUCLEOTIDE SEQUENCE [LARGE SCALE GENOMIC DNA]</scope>
    <source>
        <strain evidence="10 11">Zn</strain>
    </source>
</reference>
<dbReference type="STRING" id="913774.A0A0C3GX09"/>
<evidence type="ECO:0000313" key="11">
    <source>
        <dbReference type="Proteomes" id="UP000054321"/>
    </source>
</evidence>